<evidence type="ECO:0000313" key="2">
    <source>
        <dbReference type="Proteomes" id="UP000001626"/>
    </source>
</evidence>
<dbReference type="HOGENOM" id="CLU_165564_0_0_9"/>
<dbReference type="KEGG" id="ttm:Tthe_0520"/>
<dbReference type="GeneID" id="93863409"/>
<gene>
    <name evidence="1" type="ordered locus">Tthe_0520</name>
</gene>
<name>D9TSI5_THETC</name>
<evidence type="ECO:0000313" key="1">
    <source>
        <dbReference type="EMBL" id="ADL68083.1"/>
    </source>
</evidence>
<dbReference type="RefSeq" id="WP_013297058.1">
    <property type="nucleotide sequence ID" value="NC_014410.1"/>
</dbReference>
<dbReference type="EMBL" id="CP002171">
    <property type="protein sequence ID" value="ADL68083.1"/>
    <property type="molecule type" value="Genomic_DNA"/>
</dbReference>
<sequence length="121" mass="14046">MFTYILKGDTEKLILKTKATKELSYIYPLFNTYKQDVINTIVIPFVKANQKGVYEITDGVFEMAEKVPNSKTNPFAISNCLIKIARKTRKVTRETMAIRGITVLVYSYIPYYQDRFIDTEL</sequence>
<dbReference type="STRING" id="580327.Tthe_0520"/>
<dbReference type="Proteomes" id="UP000001626">
    <property type="component" value="Chromosome"/>
</dbReference>
<proteinExistence type="predicted"/>
<accession>D9TSI5</accession>
<dbReference type="AlphaFoldDB" id="D9TSI5"/>
<reference evidence="1 2" key="1">
    <citation type="submission" date="2010-08" db="EMBL/GenBank/DDBJ databases">
        <title>Complete sequence of Thermoanaerobacterium thermosaccharolyticum DSM 571.</title>
        <authorList>
            <consortium name="US DOE Joint Genome Institute"/>
            <person name="Lucas S."/>
            <person name="Copeland A."/>
            <person name="Lapidus A."/>
            <person name="Cheng J.-F."/>
            <person name="Bruce D."/>
            <person name="Goodwin L."/>
            <person name="Pitluck S."/>
            <person name="Teshima H."/>
            <person name="Detter J.C."/>
            <person name="Han C."/>
            <person name="Tapia R."/>
            <person name="Land M."/>
            <person name="Hauser L."/>
            <person name="Chang Y.-J."/>
            <person name="Jeffries C."/>
            <person name="Kyrpides N."/>
            <person name="Ivanova N."/>
            <person name="Mikhailova N."/>
            <person name="Hemme C.L."/>
            <person name="Woyke T."/>
        </authorList>
    </citation>
    <scope>NUCLEOTIDE SEQUENCE [LARGE SCALE GENOMIC DNA]</scope>
    <source>
        <strain evidence="2">ATCC 7956 / DSM 571 / NCIMB 9385 / NCA 3814 / NCTC 13789 / WDCM 00135 / 2032</strain>
    </source>
</reference>
<organism evidence="1 2">
    <name type="scientific">Thermoanaerobacterium thermosaccharolyticum (strain ATCC 7956 / DSM 571 / NCIMB 9385 / NCA 3814 / NCTC 13789 / WDCM 00135 / 2032)</name>
    <name type="common">Clostridium thermosaccharolyticum</name>
    <dbReference type="NCBI Taxonomy" id="580327"/>
    <lineage>
        <taxon>Bacteria</taxon>
        <taxon>Bacillati</taxon>
        <taxon>Bacillota</taxon>
        <taxon>Clostridia</taxon>
        <taxon>Thermoanaerobacterales</taxon>
        <taxon>Thermoanaerobacteraceae</taxon>
        <taxon>Thermoanaerobacterium</taxon>
    </lineage>
</organism>
<protein>
    <submittedName>
        <fullName evidence="1">Uncharacterized protein</fullName>
    </submittedName>
</protein>
<keyword evidence="2" id="KW-1185">Reference proteome</keyword>